<dbReference type="PROSITE" id="PS51781">
    <property type="entry name" value="SH3B"/>
    <property type="match status" value="1"/>
</dbReference>
<keyword evidence="4" id="KW-1185">Reference proteome</keyword>
<evidence type="ECO:0000256" key="1">
    <source>
        <dbReference type="SAM" id="SignalP"/>
    </source>
</evidence>
<evidence type="ECO:0000259" key="2">
    <source>
        <dbReference type="PROSITE" id="PS51781"/>
    </source>
</evidence>
<dbReference type="Proteomes" id="UP000322080">
    <property type="component" value="Unassembled WGS sequence"/>
</dbReference>
<protein>
    <submittedName>
        <fullName evidence="3">DUF1236 domain-containing protein</fullName>
    </submittedName>
</protein>
<feature type="domain" description="SH3b" evidence="2">
    <location>
        <begin position="17"/>
        <end position="84"/>
    </location>
</feature>
<dbReference type="AlphaFoldDB" id="A0A5D0RKS6"/>
<evidence type="ECO:0000313" key="3">
    <source>
        <dbReference type="EMBL" id="TYB81526.1"/>
    </source>
</evidence>
<proteinExistence type="predicted"/>
<accession>A0A5D0RKS6</accession>
<dbReference type="EMBL" id="VSIY01000006">
    <property type="protein sequence ID" value="TYB81526.1"/>
    <property type="molecule type" value="Genomic_DNA"/>
</dbReference>
<reference evidence="3 4" key="1">
    <citation type="submission" date="2019-08" db="EMBL/GenBank/DDBJ databases">
        <title>Identification of a novel species of the genus Boseongicola.</title>
        <authorList>
            <person name="Zhang X.-Q."/>
        </authorList>
    </citation>
    <scope>NUCLEOTIDE SEQUENCE [LARGE SCALE GENOMIC DNA]</scope>
    <source>
        <strain evidence="3 4">HY14</strain>
    </source>
</reference>
<dbReference type="InterPro" id="IPR003646">
    <property type="entry name" value="SH3-like_bac-type"/>
</dbReference>
<keyword evidence="1" id="KW-0732">Signal</keyword>
<evidence type="ECO:0000313" key="4">
    <source>
        <dbReference type="Proteomes" id="UP000322080"/>
    </source>
</evidence>
<name>A0A5D0RKS6_9RHOB</name>
<dbReference type="Pfam" id="PF08239">
    <property type="entry name" value="SH3_3"/>
    <property type="match status" value="1"/>
</dbReference>
<comment type="caution">
    <text evidence="3">The sequence shown here is derived from an EMBL/GenBank/DDBJ whole genome shotgun (WGS) entry which is preliminary data.</text>
</comment>
<feature type="chain" id="PRO_5022718459" evidence="1">
    <location>
        <begin position="21"/>
        <end position="216"/>
    </location>
</feature>
<feature type="signal peptide" evidence="1">
    <location>
        <begin position="1"/>
        <end position="20"/>
    </location>
</feature>
<dbReference type="Gene3D" id="2.30.30.40">
    <property type="entry name" value="SH3 Domains"/>
    <property type="match status" value="1"/>
</dbReference>
<sequence>MRNILLTASALTLAAVPASADFSAQAMTDLNLRAGPGPQYEIIGVIKGEDTAFVEGCLETADWCRVSYDGTEGWAYGAYLTETMDAPEPIVSTEARTSVGTVTYEGGDTAGAAAAGGVAGAIIGGMILGGPLGAAAGAVLGSAAGATAEVSTTTVTYVRENALEPVYLEGEVVTGAALPDVVTLAEIPDDTYAYAYVNGLPVIVDPETRVIVHVVR</sequence>
<gene>
    <name evidence="3" type="ORF">FVF75_09040</name>
</gene>
<dbReference type="Pfam" id="PF06823">
    <property type="entry name" value="DUF1236"/>
    <property type="match status" value="1"/>
</dbReference>
<dbReference type="SMART" id="SM00287">
    <property type="entry name" value="SH3b"/>
    <property type="match status" value="1"/>
</dbReference>
<dbReference type="InterPro" id="IPR009642">
    <property type="entry name" value="DUF1236"/>
</dbReference>
<organism evidence="3 4">
    <name type="scientific">Maritimibacter fusiformis</name>
    <dbReference type="NCBI Taxonomy" id="2603819"/>
    <lineage>
        <taxon>Bacteria</taxon>
        <taxon>Pseudomonadati</taxon>
        <taxon>Pseudomonadota</taxon>
        <taxon>Alphaproteobacteria</taxon>
        <taxon>Rhodobacterales</taxon>
        <taxon>Roseobacteraceae</taxon>
        <taxon>Maritimibacter</taxon>
    </lineage>
</organism>